<sequence length="118" mass="13056">MDNQRYNGHFQLKSDTNGRLISYQGDNTQIQALIRDNQWLDIKQLKINLPDDNQIELAAEIALPLNVDSLPENGSISTTLLTSHYAYPLVFIAQWQGNSGTISIAEQGGGQALAVLQM</sequence>
<dbReference type="EMBL" id="JADQCH020000001">
    <property type="protein sequence ID" value="MEY2344190.1"/>
    <property type="molecule type" value="Genomic_DNA"/>
</dbReference>
<comment type="caution">
    <text evidence="1">The sequence shown here is derived from an EMBL/GenBank/DDBJ whole genome shotgun (WGS) entry which is preliminary data.</text>
</comment>
<dbReference type="AlphaFoldDB" id="A0ABD5LS76"/>
<protein>
    <submittedName>
        <fullName evidence="1">Uncharacterized protein</fullName>
    </submittedName>
</protein>
<evidence type="ECO:0000313" key="1">
    <source>
        <dbReference type="EMBL" id="MEY2344190.1"/>
    </source>
</evidence>
<gene>
    <name evidence="1" type="ORF">I3679_008720</name>
</gene>
<name>A0ABD5LS76_PROMI</name>
<accession>A0ABD5LS76</accession>
<proteinExistence type="predicted"/>
<reference evidence="1" key="1">
    <citation type="submission" date="2021-05" db="EMBL/GenBank/DDBJ databases">
        <title>First report of NDM-5 and VEB-6 producing Proteus mirabilis isolated from blood of a sepsis patient in Kolkata, India.</title>
        <authorList>
            <person name="Halder G."/>
            <person name="Chaudhuri B."/>
            <person name="Dutta S."/>
        </authorList>
    </citation>
    <scope>NUCLEOTIDE SEQUENCE [LARGE SCALE GENOMIC DNA]</scope>
    <source>
        <strain evidence="1">7049</strain>
    </source>
</reference>
<organism evidence="1">
    <name type="scientific">Proteus mirabilis</name>
    <dbReference type="NCBI Taxonomy" id="584"/>
    <lineage>
        <taxon>Bacteria</taxon>
        <taxon>Pseudomonadati</taxon>
        <taxon>Pseudomonadota</taxon>
        <taxon>Gammaproteobacteria</taxon>
        <taxon>Enterobacterales</taxon>
        <taxon>Morganellaceae</taxon>
        <taxon>Proteus</taxon>
    </lineage>
</organism>